<evidence type="ECO:0000313" key="2">
    <source>
        <dbReference type="Proteomes" id="UP000308600"/>
    </source>
</evidence>
<sequence>MVSFLLTRTFTFQQPVRADLQEVVSWLHNAPFLIKLNPLVTSVELDPSQPNTYLVTERLPIVGSLESHTTSRCSVIDHENGVEHAIKAGFGTSVTKRWRVEGKAGVEDLLVVQEVSLTVSSSACEPGSGV</sequence>
<keyword evidence="2" id="KW-1185">Reference proteome</keyword>
<organism evidence="1 2">
    <name type="scientific">Pluteus cervinus</name>
    <dbReference type="NCBI Taxonomy" id="181527"/>
    <lineage>
        <taxon>Eukaryota</taxon>
        <taxon>Fungi</taxon>
        <taxon>Dikarya</taxon>
        <taxon>Basidiomycota</taxon>
        <taxon>Agaricomycotina</taxon>
        <taxon>Agaricomycetes</taxon>
        <taxon>Agaricomycetidae</taxon>
        <taxon>Agaricales</taxon>
        <taxon>Pluteineae</taxon>
        <taxon>Pluteaceae</taxon>
        <taxon>Pluteus</taxon>
    </lineage>
</organism>
<dbReference type="EMBL" id="ML208263">
    <property type="protein sequence ID" value="TFK75483.1"/>
    <property type="molecule type" value="Genomic_DNA"/>
</dbReference>
<gene>
    <name evidence="1" type="ORF">BDN72DRAFT_832364</name>
</gene>
<dbReference type="Proteomes" id="UP000308600">
    <property type="component" value="Unassembled WGS sequence"/>
</dbReference>
<protein>
    <submittedName>
        <fullName evidence="1">Uncharacterized protein</fullName>
    </submittedName>
</protein>
<reference evidence="1 2" key="1">
    <citation type="journal article" date="2019" name="Nat. Ecol. Evol.">
        <title>Megaphylogeny resolves global patterns of mushroom evolution.</title>
        <authorList>
            <person name="Varga T."/>
            <person name="Krizsan K."/>
            <person name="Foldi C."/>
            <person name="Dima B."/>
            <person name="Sanchez-Garcia M."/>
            <person name="Sanchez-Ramirez S."/>
            <person name="Szollosi G.J."/>
            <person name="Szarkandi J.G."/>
            <person name="Papp V."/>
            <person name="Albert L."/>
            <person name="Andreopoulos W."/>
            <person name="Angelini C."/>
            <person name="Antonin V."/>
            <person name="Barry K.W."/>
            <person name="Bougher N.L."/>
            <person name="Buchanan P."/>
            <person name="Buyck B."/>
            <person name="Bense V."/>
            <person name="Catcheside P."/>
            <person name="Chovatia M."/>
            <person name="Cooper J."/>
            <person name="Damon W."/>
            <person name="Desjardin D."/>
            <person name="Finy P."/>
            <person name="Geml J."/>
            <person name="Haridas S."/>
            <person name="Hughes K."/>
            <person name="Justo A."/>
            <person name="Karasinski D."/>
            <person name="Kautmanova I."/>
            <person name="Kiss B."/>
            <person name="Kocsube S."/>
            <person name="Kotiranta H."/>
            <person name="LaButti K.M."/>
            <person name="Lechner B.E."/>
            <person name="Liimatainen K."/>
            <person name="Lipzen A."/>
            <person name="Lukacs Z."/>
            <person name="Mihaltcheva S."/>
            <person name="Morgado L.N."/>
            <person name="Niskanen T."/>
            <person name="Noordeloos M.E."/>
            <person name="Ohm R.A."/>
            <person name="Ortiz-Santana B."/>
            <person name="Ovrebo C."/>
            <person name="Racz N."/>
            <person name="Riley R."/>
            <person name="Savchenko A."/>
            <person name="Shiryaev A."/>
            <person name="Soop K."/>
            <person name="Spirin V."/>
            <person name="Szebenyi C."/>
            <person name="Tomsovsky M."/>
            <person name="Tulloss R.E."/>
            <person name="Uehling J."/>
            <person name="Grigoriev I.V."/>
            <person name="Vagvolgyi C."/>
            <person name="Papp T."/>
            <person name="Martin F.M."/>
            <person name="Miettinen O."/>
            <person name="Hibbett D.S."/>
            <person name="Nagy L.G."/>
        </authorList>
    </citation>
    <scope>NUCLEOTIDE SEQUENCE [LARGE SCALE GENOMIC DNA]</scope>
    <source>
        <strain evidence="1 2">NL-1719</strain>
    </source>
</reference>
<name>A0ACD3BBQ7_9AGAR</name>
<proteinExistence type="predicted"/>
<accession>A0ACD3BBQ7</accession>
<evidence type="ECO:0000313" key="1">
    <source>
        <dbReference type="EMBL" id="TFK75483.1"/>
    </source>
</evidence>